<gene>
    <name evidence="2" type="ORF">HPB48_011343</name>
</gene>
<dbReference type="Proteomes" id="UP000821853">
    <property type="component" value="Chromosome 5"/>
</dbReference>
<keyword evidence="3" id="KW-1185">Reference proteome</keyword>
<sequence length="99" mass="11381">MATHYTPPQSDHIEEQQQAKNSTTTNEHDDPQKLLEELKNKVHSSTRQPKYENFNGSENEALDAEFTLSELKAALQDCKQAKTTRTRPNYEQPMPPEPQ</sequence>
<dbReference type="AlphaFoldDB" id="A0A9J6GKP3"/>
<comment type="caution">
    <text evidence="2">The sequence shown here is derived from an EMBL/GenBank/DDBJ whole genome shotgun (WGS) entry which is preliminary data.</text>
</comment>
<proteinExistence type="predicted"/>
<evidence type="ECO:0000256" key="1">
    <source>
        <dbReference type="SAM" id="MobiDB-lite"/>
    </source>
</evidence>
<protein>
    <submittedName>
        <fullName evidence="2">Uncharacterized protein</fullName>
    </submittedName>
</protein>
<feature type="region of interest" description="Disordered" evidence="1">
    <location>
        <begin position="1"/>
        <end position="33"/>
    </location>
</feature>
<dbReference type="EMBL" id="JABSTR010000007">
    <property type="protein sequence ID" value="KAH9375048.1"/>
    <property type="molecule type" value="Genomic_DNA"/>
</dbReference>
<evidence type="ECO:0000313" key="2">
    <source>
        <dbReference type="EMBL" id="KAH9375048.1"/>
    </source>
</evidence>
<evidence type="ECO:0000313" key="3">
    <source>
        <dbReference type="Proteomes" id="UP000821853"/>
    </source>
</evidence>
<organism evidence="2 3">
    <name type="scientific">Haemaphysalis longicornis</name>
    <name type="common">Bush tick</name>
    <dbReference type="NCBI Taxonomy" id="44386"/>
    <lineage>
        <taxon>Eukaryota</taxon>
        <taxon>Metazoa</taxon>
        <taxon>Ecdysozoa</taxon>
        <taxon>Arthropoda</taxon>
        <taxon>Chelicerata</taxon>
        <taxon>Arachnida</taxon>
        <taxon>Acari</taxon>
        <taxon>Parasitiformes</taxon>
        <taxon>Ixodida</taxon>
        <taxon>Ixodoidea</taxon>
        <taxon>Ixodidae</taxon>
        <taxon>Haemaphysalinae</taxon>
        <taxon>Haemaphysalis</taxon>
    </lineage>
</organism>
<reference evidence="2 3" key="1">
    <citation type="journal article" date="2020" name="Cell">
        <title>Large-Scale Comparative Analyses of Tick Genomes Elucidate Their Genetic Diversity and Vector Capacities.</title>
        <authorList>
            <consortium name="Tick Genome and Microbiome Consortium (TIGMIC)"/>
            <person name="Jia N."/>
            <person name="Wang J."/>
            <person name="Shi W."/>
            <person name="Du L."/>
            <person name="Sun Y."/>
            <person name="Zhan W."/>
            <person name="Jiang J.F."/>
            <person name="Wang Q."/>
            <person name="Zhang B."/>
            <person name="Ji P."/>
            <person name="Bell-Sakyi L."/>
            <person name="Cui X.M."/>
            <person name="Yuan T.T."/>
            <person name="Jiang B.G."/>
            <person name="Yang W.F."/>
            <person name="Lam T.T."/>
            <person name="Chang Q.C."/>
            <person name="Ding S.J."/>
            <person name="Wang X.J."/>
            <person name="Zhu J.G."/>
            <person name="Ruan X.D."/>
            <person name="Zhao L."/>
            <person name="Wei J.T."/>
            <person name="Ye R.Z."/>
            <person name="Que T.C."/>
            <person name="Du C.H."/>
            <person name="Zhou Y.H."/>
            <person name="Cheng J.X."/>
            <person name="Dai P.F."/>
            <person name="Guo W.B."/>
            <person name="Han X.H."/>
            <person name="Huang E.J."/>
            <person name="Li L.F."/>
            <person name="Wei W."/>
            <person name="Gao Y.C."/>
            <person name="Liu J.Z."/>
            <person name="Shao H.Z."/>
            <person name="Wang X."/>
            <person name="Wang C.C."/>
            <person name="Yang T.C."/>
            <person name="Huo Q.B."/>
            <person name="Li W."/>
            <person name="Chen H.Y."/>
            <person name="Chen S.E."/>
            <person name="Zhou L.G."/>
            <person name="Ni X.B."/>
            <person name="Tian J.H."/>
            <person name="Sheng Y."/>
            <person name="Liu T."/>
            <person name="Pan Y.S."/>
            <person name="Xia L.Y."/>
            <person name="Li J."/>
            <person name="Zhao F."/>
            <person name="Cao W.C."/>
        </authorList>
    </citation>
    <scope>NUCLEOTIDE SEQUENCE [LARGE SCALE GENOMIC DNA]</scope>
    <source>
        <strain evidence="2">HaeL-2018</strain>
    </source>
</reference>
<feature type="region of interest" description="Disordered" evidence="1">
    <location>
        <begin position="79"/>
        <end position="99"/>
    </location>
</feature>
<dbReference type="VEuPathDB" id="VectorBase:HLOH_046031"/>
<accession>A0A9J6GKP3</accession>
<name>A0A9J6GKP3_HAELO</name>